<dbReference type="OrthoDB" id="10521844at2759"/>
<gene>
    <name evidence="2" type="ORF">EJ03DRAFT_10201</name>
</gene>
<evidence type="ECO:0000313" key="2">
    <source>
        <dbReference type="EMBL" id="KAF2771853.1"/>
    </source>
</evidence>
<dbReference type="EMBL" id="ML995817">
    <property type="protein sequence ID" value="KAF2771853.1"/>
    <property type="molecule type" value="Genomic_DNA"/>
</dbReference>
<accession>A0A6G1LFX8</accession>
<protein>
    <submittedName>
        <fullName evidence="2">Uncharacterized protein</fullName>
    </submittedName>
</protein>
<organism evidence="2 3">
    <name type="scientific">Teratosphaeria nubilosa</name>
    <dbReference type="NCBI Taxonomy" id="161662"/>
    <lineage>
        <taxon>Eukaryota</taxon>
        <taxon>Fungi</taxon>
        <taxon>Dikarya</taxon>
        <taxon>Ascomycota</taxon>
        <taxon>Pezizomycotina</taxon>
        <taxon>Dothideomycetes</taxon>
        <taxon>Dothideomycetidae</taxon>
        <taxon>Mycosphaerellales</taxon>
        <taxon>Teratosphaeriaceae</taxon>
        <taxon>Teratosphaeria</taxon>
    </lineage>
</organism>
<sequence>MARLMAAGPGSAYGGSQHGTSFSGGKKSAARPEVVPVPNHGQVAGASSDHNLAVNQDTGEVLDDDTAESMTTVTTTTTTTTRTIRGWRPGVSPAQHSSQAMSSSDGSYFAGTPGHSSSKSGSQTRRARSPSSAYTTPEQEQLPVSSQHVGQKVQAGHPAVPDVVVNDRPVSPRPGSNFNYLSRQVVPENNVDDGRAGSPPILVPVVEPPTSAAAMRPHNANSTNSAHGVGRTNAVPSDTRWPNAAPSGTRREALEELKAAGKLAAPEAKSMLKSLEAFAVGKLKITLPNDDPDLQINPLPPQDQTTHLAHRINFPFYRFRQRKGSNCNSGIRVKHRAAREAKWKDNALAAKIESGASPTMTLPTNPSGAFVKLHQTIRA</sequence>
<name>A0A6G1LFX8_9PEZI</name>
<dbReference type="AlphaFoldDB" id="A0A6G1LFX8"/>
<feature type="compositionally biased region" description="Polar residues" evidence="1">
    <location>
        <begin position="48"/>
        <end position="58"/>
    </location>
</feature>
<feature type="compositionally biased region" description="Polar residues" evidence="1">
    <location>
        <begin position="94"/>
        <end position="106"/>
    </location>
</feature>
<reference evidence="2" key="1">
    <citation type="journal article" date="2020" name="Stud. Mycol.">
        <title>101 Dothideomycetes genomes: a test case for predicting lifestyles and emergence of pathogens.</title>
        <authorList>
            <person name="Haridas S."/>
            <person name="Albert R."/>
            <person name="Binder M."/>
            <person name="Bloem J."/>
            <person name="Labutti K."/>
            <person name="Salamov A."/>
            <person name="Andreopoulos B."/>
            <person name="Baker S."/>
            <person name="Barry K."/>
            <person name="Bills G."/>
            <person name="Bluhm B."/>
            <person name="Cannon C."/>
            <person name="Castanera R."/>
            <person name="Culley D."/>
            <person name="Daum C."/>
            <person name="Ezra D."/>
            <person name="Gonzalez J."/>
            <person name="Henrissat B."/>
            <person name="Kuo A."/>
            <person name="Liang C."/>
            <person name="Lipzen A."/>
            <person name="Lutzoni F."/>
            <person name="Magnuson J."/>
            <person name="Mondo S."/>
            <person name="Nolan M."/>
            <person name="Ohm R."/>
            <person name="Pangilinan J."/>
            <person name="Park H.-J."/>
            <person name="Ramirez L."/>
            <person name="Alfaro M."/>
            <person name="Sun H."/>
            <person name="Tritt A."/>
            <person name="Yoshinaga Y."/>
            <person name="Zwiers L.-H."/>
            <person name="Turgeon B."/>
            <person name="Goodwin S."/>
            <person name="Spatafora J."/>
            <person name="Crous P."/>
            <person name="Grigoriev I."/>
        </authorList>
    </citation>
    <scope>NUCLEOTIDE SEQUENCE</scope>
    <source>
        <strain evidence="2">CBS 116005</strain>
    </source>
</reference>
<evidence type="ECO:0000256" key="1">
    <source>
        <dbReference type="SAM" id="MobiDB-lite"/>
    </source>
</evidence>
<feature type="region of interest" description="Disordered" evidence="1">
    <location>
        <begin position="1"/>
        <end position="180"/>
    </location>
</feature>
<feature type="region of interest" description="Disordered" evidence="1">
    <location>
        <begin position="212"/>
        <end position="248"/>
    </location>
</feature>
<evidence type="ECO:0000313" key="3">
    <source>
        <dbReference type="Proteomes" id="UP000799436"/>
    </source>
</evidence>
<feature type="compositionally biased region" description="Low complexity" evidence="1">
    <location>
        <begin position="71"/>
        <end position="83"/>
    </location>
</feature>
<keyword evidence="3" id="KW-1185">Reference proteome</keyword>
<dbReference type="Proteomes" id="UP000799436">
    <property type="component" value="Unassembled WGS sequence"/>
</dbReference>
<feature type="compositionally biased region" description="Polar residues" evidence="1">
    <location>
        <begin position="114"/>
        <end position="149"/>
    </location>
</feature>
<proteinExistence type="predicted"/>